<evidence type="ECO:0000256" key="2">
    <source>
        <dbReference type="ARBA" id="ARBA00022448"/>
    </source>
</evidence>
<dbReference type="GO" id="GO:0005198">
    <property type="term" value="F:structural molecule activity"/>
    <property type="evidence" value="ECO:0007669"/>
    <property type="project" value="TreeGrafter"/>
</dbReference>
<dbReference type="GO" id="GO:0043328">
    <property type="term" value="P:protein transport to vacuole involved in ubiquitin-dependent protein catabolic process via the multivesicular body sorting pathway"/>
    <property type="evidence" value="ECO:0007669"/>
    <property type="project" value="TreeGrafter"/>
</dbReference>
<protein>
    <recommendedName>
        <fullName evidence="4">ESCRT-II complex subunit VPS25</fullName>
    </recommendedName>
</protein>
<dbReference type="InterPro" id="IPR008570">
    <property type="entry name" value="ESCRT-II_cplx_Vps25-sub"/>
</dbReference>
<dbReference type="InterPro" id="IPR036388">
    <property type="entry name" value="WH-like_DNA-bd_sf"/>
</dbReference>
<dbReference type="Gene3D" id="1.10.10.10">
    <property type="entry name" value="Winged helix-like DNA-binding domain superfamily/Winged helix DNA-binding domain"/>
    <property type="match status" value="1"/>
</dbReference>
<dbReference type="STRING" id="1157962.A0A250X4N9"/>
<comment type="caution">
    <text evidence="5">The sequence shown here is derived from an EMBL/GenBank/DDBJ whole genome shotgun (WGS) entry which is preliminary data.</text>
</comment>
<gene>
    <name evidence="5" type="ORF">CEUSTIGMA_g5485.t1</name>
</gene>
<dbReference type="Proteomes" id="UP000232323">
    <property type="component" value="Unassembled WGS sequence"/>
</dbReference>
<dbReference type="OrthoDB" id="245150at2759"/>
<evidence type="ECO:0000256" key="4">
    <source>
        <dbReference type="ARBA" id="ARBA00030094"/>
    </source>
</evidence>
<dbReference type="SUPFAM" id="SSF46785">
    <property type="entry name" value="Winged helix' DNA-binding domain"/>
    <property type="match status" value="2"/>
</dbReference>
<dbReference type="EMBL" id="BEGY01000029">
    <property type="protein sequence ID" value="GAX78043.1"/>
    <property type="molecule type" value="Genomic_DNA"/>
</dbReference>
<keyword evidence="3" id="KW-0653">Protein transport</keyword>
<dbReference type="InterPro" id="IPR036390">
    <property type="entry name" value="WH_DNA-bd_sf"/>
</dbReference>
<proteinExistence type="inferred from homology"/>
<evidence type="ECO:0000256" key="3">
    <source>
        <dbReference type="ARBA" id="ARBA00022927"/>
    </source>
</evidence>
<dbReference type="GO" id="GO:0016236">
    <property type="term" value="P:macroautophagy"/>
    <property type="evidence" value="ECO:0007669"/>
    <property type="project" value="UniProtKB-ARBA"/>
</dbReference>
<reference evidence="5 6" key="1">
    <citation type="submission" date="2017-08" db="EMBL/GenBank/DDBJ databases">
        <title>Acidophilic green algal genome provides insights into adaptation to an acidic environment.</title>
        <authorList>
            <person name="Hirooka S."/>
            <person name="Hirose Y."/>
            <person name="Kanesaki Y."/>
            <person name="Higuchi S."/>
            <person name="Fujiwara T."/>
            <person name="Onuma R."/>
            <person name="Era A."/>
            <person name="Ohbayashi R."/>
            <person name="Uzuka A."/>
            <person name="Nozaki H."/>
            <person name="Yoshikawa H."/>
            <person name="Miyagishima S.Y."/>
        </authorList>
    </citation>
    <scope>NUCLEOTIDE SEQUENCE [LARGE SCALE GENOMIC DNA]</scope>
    <source>
        <strain evidence="5 6">NIES-2499</strain>
    </source>
</reference>
<keyword evidence="6" id="KW-1185">Reference proteome</keyword>
<dbReference type="FunFam" id="1.10.10.570:FF:000002">
    <property type="entry name" value="Vacuolar protein sorting-associated protein 25"/>
    <property type="match status" value="1"/>
</dbReference>
<dbReference type="FunFam" id="1.10.10.10:FF:000141">
    <property type="entry name" value="vacuolar protein-sorting-associated protein 25"/>
    <property type="match status" value="1"/>
</dbReference>
<dbReference type="GO" id="GO:0000814">
    <property type="term" value="C:ESCRT II complex"/>
    <property type="evidence" value="ECO:0007669"/>
    <property type="project" value="InterPro"/>
</dbReference>
<dbReference type="PANTHER" id="PTHR13149">
    <property type="entry name" value="VACUOLAR PROTEIN SORTING-ASSOCIATED PROTEIN VPS25"/>
    <property type="match status" value="1"/>
</dbReference>
<evidence type="ECO:0000256" key="1">
    <source>
        <dbReference type="ARBA" id="ARBA00009674"/>
    </source>
</evidence>
<evidence type="ECO:0000313" key="6">
    <source>
        <dbReference type="Proteomes" id="UP000232323"/>
    </source>
</evidence>
<name>A0A250X4N9_9CHLO</name>
<dbReference type="GO" id="GO:0042803">
    <property type="term" value="F:protein homodimerization activity"/>
    <property type="evidence" value="ECO:0007669"/>
    <property type="project" value="TreeGrafter"/>
</dbReference>
<dbReference type="InterPro" id="IPR014041">
    <property type="entry name" value="ESCRT-II_cplx_Vps25-sub_N"/>
</dbReference>
<keyword evidence="2" id="KW-0813">Transport</keyword>
<organism evidence="5 6">
    <name type="scientific">Chlamydomonas eustigma</name>
    <dbReference type="NCBI Taxonomy" id="1157962"/>
    <lineage>
        <taxon>Eukaryota</taxon>
        <taxon>Viridiplantae</taxon>
        <taxon>Chlorophyta</taxon>
        <taxon>core chlorophytes</taxon>
        <taxon>Chlorophyceae</taxon>
        <taxon>CS clade</taxon>
        <taxon>Chlamydomonadales</taxon>
        <taxon>Chlamydomonadaceae</taxon>
        <taxon>Chlamydomonas</taxon>
    </lineage>
</organism>
<dbReference type="Gene3D" id="1.10.10.570">
    <property type="entry name" value="Winged helix' DNA-binding domain. Chain C. Domain 1"/>
    <property type="match status" value="1"/>
</dbReference>
<sequence length="179" mass="20426">MDGASAFPYPSFFSFPPYFTLQPVKETRDKQSTLWGELILSFCKHFKIFIIAVEEDSFTLFCNPSINRKLNLEARRSFLDDLVKEGNALWLDASHQKCLILWKKVQEWASLIHSFAKTYGLSDFVMSVEELSSGDDVRGTDLQGLHREILIRALKLLESQGKAKLFQGATPDEEGVKFI</sequence>
<comment type="similarity">
    <text evidence="1">Belongs to the VPS25 family.</text>
</comment>
<evidence type="ECO:0000313" key="5">
    <source>
        <dbReference type="EMBL" id="GAX78043.1"/>
    </source>
</evidence>
<dbReference type="AlphaFoldDB" id="A0A250X4N9"/>
<dbReference type="PANTHER" id="PTHR13149:SF0">
    <property type="entry name" value="VACUOLAR PROTEIN-SORTING-ASSOCIATED PROTEIN 25"/>
    <property type="match status" value="1"/>
</dbReference>
<accession>A0A250X4N9</accession>
<dbReference type="Pfam" id="PF05871">
    <property type="entry name" value="ESCRT-II"/>
    <property type="match status" value="1"/>
</dbReference>